<keyword evidence="2" id="KW-0378">Hydrolase</keyword>
<dbReference type="RefSeq" id="WP_252438994.1">
    <property type="nucleotide sequence ID" value="NZ_JAGSOV010000034.1"/>
</dbReference>
<dbReference type="InterPro" id="IPR029058">
    <property type="entry name" value="AB_hydrolase_fold"/>
</dbReference>
<comment type="caution">
    <text evidence="2">The sequence shown here is derived from an EMBL/GenBank/DDBJ whole genome shotgun (WGS) entry which is preliminary data.</text>
</comment>
<evidence type="ECO:0000313" key="2">
    <source>
        <dbReference type="EMBL" id="MCO1656359.1"/>
    </source>
</evidence>
<reference evidence="2" key="1">
    <citation type="submission" date="2021-04" db="EMBL/GenBank/DDBJ databases">
        <title>Pseudonocardia sp. nov., isolated from sandy soil of mangrove forest.</title>
        <authorList>
            <person name="Zan Z."/>
            <person name="Huang R."/>
            <person name="Liu W."/>
        </authorList>
    </citation>
    <scope>NUCLEOTIDE SEQUENCE</scope>
    <source>
        <strain evidence="2">S2-4</strain>
    </source>
</reference>
<dbReference type="Pfam" id="PF12697">
    <property type="entry name" value="Abhydrolase_6"/>
    <property type="match status" value="1"/>
</dbReference>
<dbReference type="PANTHER" id="PTHR43433">
    <property type="entry name" value="HYDROLASE, ALPHA/BETA FOLD FAMILY PROTEIN"/>
    <property type="match status" value="1"/>
</dbReference>
<dbReference type="InterPro" id="IPR000073">
    <property type="entry name" value="AB_hydrolase_1"/>
</dbReference>
<proteinExistence type="predicted"/>
<organism evidence="2 3">
    <name type="scientific">Pseudonocardia humida</name>
    <dbReference type="NCBI Taxonomy" id="2800819"/>
    <lineage>
        <taxon>Bacteria</taxon>
        <taxon>Bacillati</taxon>
        <taxon>Actinomycetota</taxon>
        <taxon>Actinomycetes</taxon>
        <taxon>Pseudonocardiales</taxon>
        <taxon>Pseudonocardiaceae</taxon>
        <taxon>Pseudonocardia</taxon>
    </lineage>
</organism>
<keyword evidence="3" id="KW-1185">Reference proteome</keyword>
<protein>
    <submittedName>
        <fullName evidence="2">Alpha/beta hydrolase</fullName>
    </submittedName>
</protein>
<dbReference type="Gene3D" id="3.40.50.1820">
    <property type="entry name" value="alpha/beta hydrolase"/>
    <property type="match status" value="1"/>
</dbReference>
<feature type="domain" description="AB hydrolase-1" evidence="1">
    <location>
        <begin position="28"/>
        <end position="255"/>
    </location>
</feature>
<name>A0ABT1A0M3_9PSEU</name>
<gene>
    <name evidence="2" type="ORF">KDL28_14960</name>
</gene>
<evidence type="ECO:0000313" key="3">
    <source>
        <dbReference type="Proteomes" id="UP001165283"/>
    </source>
</evidence>
<dbReference type="GO" id="GO:0016787">
    <property type="term" value="F:hydrolase activity"/>
    <property type="evidence" value="ECO:0007669"/>
    <property type="project" value="UniProtKB-KW"/>
</dbReference>
<evidence type="ECO:0000259" key="1">
    <source>
        <dbReference type="Pfam" id="PF12697"/>
    </source>
</evidence>
<dbReference type="Proteomes" id="UP001165283">
    <property type="component" value="Unassembled WGS sequence"/>
</dbReference>
<sequence length="263" mass="27273">MTDQLTLHAKSADGTRIAYHRFGEGRPVVFVGGALATAAAAAPLATAFAEAGLQGVTYDRRGRGGSGDTAPYAPEREAEDLRAVIDAVGGAAVVLGHSSGAILSLLAAARGVPVTHLFLSEPPLRFGRDEPPADLAARLQALVDDGRDEQAVLLFLREEVGLPEPAVEQFRASPAFAGLLPLARTTVYDNRLVASVSTPTAAMLEVDVPTTVLRGDPTMPLLVAAAERLAAAMPGAELVVVPESHDHGVDPAGTVREVRARIG</sequence>
<dbReference type="InterPro" id="IPR050471">
    <property type="entry name" value="AB_hydrolase"/>
</dbReference>
<dbReference type="SUPFAM" id="SSF53474">
    <property type="entry name" value="alpha/beta-Hydrolases"/>
    <property type="match status" value="1"/>
</dbReference>
<dbReference type="EMBL" id="JAGSOV010000034">
    <property type="protein sequence ID" value="MCO1656359.1"/>
    <property type="molecule type" value="Genomic_DNA"/>
</dbReference>
<accession>A0ABT1A0M3</accession>
<dbReference type="PANTHER" id="PTHR43433:SF5">
    <property type="entry name" value="AB HYDROLASE-1 DOMAIN-CONTAINING PROTEIN"/>
    <property type="match status" value="1"/>
</dbReference>